<feature type="transmembrane region" description="Helical" evidence="3">
    <location>
        <begin position="336"/>
        <end position="361"/>
    </location>
</feature>
<name>A0A6G9CQ92_RHOER</name>
<dbReference type="InterPro" id="IPR005531">
    <property type="entry name" value="Asp23"/>
</dbReference>
<dbReference type="EMBL" id="CP050124">
    <property type="protein sequence ID" value="QIP39167.1"/>
    <property type="molecule type" value="Genomic_DNA"/>
</dbReference>
<evidence type="ECO:0000256" key="3">
    <source>
        <dbReference type="SAM" id="Phobius"/>
    </source>
</evidence>
<proteinExistence type="inferred from homology"/>
<evidence type="ECO:0000256" key="2">
    <source>
        <dbReference type="SAM" id="MobiDB-lite"/>
    </source>
</evidence>
<feature type="transmembrane region" description="Helical" evidence="3">
    <location>
        <begin position="152"/>
        <end position="171"/>
    </location>
</feature>
<comment type="similarity">
    <text evidence="1">Belongs to the asp23 family.</text>
</comment>
<accession>A0A6G9CQ92</accession>
<feature type="transmembrane region" description="Helical" evidence="3">
    <location>
        <begin position="381"/>
        <end position="403"/>
    </location>
</feature>
<dbReference type="InterPro" id="IPR046253">
    <property type="entry name" value="DUF6286"/>
</dbReference>
<gene>
    <name evidence="5" type="ORF">G9444_1923</name>
</gene>
<dbReference type="Proteomes" id="UP000502345">
    <property type="component" value="Chromosome"/>
</dbReference>
<dbReference type="AlphaFoldDB" id="A0A6G9CQ92"/>
<organism evidence="5 6">
    <name type="scientific">Rhodococcus erythropolis</name>
    <name type="common">Arthrobacter picolinophilus</name>
    <dbReference type="NCBI Taxonomy" id="1833"/>
    <lineage>
        <taxon>Bacteria</taxon>
        <taxon>Bacillati</taxon>
        <taxon>Actinomycetota</taxon>
        <taxon>Actinomycetes</taxon>
        <taxon>Mycobacteriales</taxon>
        <taxon>Nocardiaceae</taxon>
        <taxon>Rhodococcus</taxon>
        <taxon>Rhodococcus erythropolis group</taxon>
    </lineage>
</organism>
<protein>
    <recommendedName>
        <fullName evidence="4">DUF6286 domain-containing protein</fullName>
    </recommendedName>
</protein>
<evidence type="ECO:0000256" key="1">
    <source>
        <dbReference type="ARBA" id="ARBA00005721"/>
    </source>
</evidence>
<evidence type="ECO:0000313" key="6">
    <source>
        <dbReference type="Proteomes" id="UP000502345"/>
    </source>
</evidence>
<feature type="domain" description="DUF6286" evidence="4">
    <location>
        <begin position="213"/>
        <end position="290"/>
    </location>
</feature>
<evidence type="ECO:0000259" key="4">
    <source>
        <dbReference type="Pfam" id="PF19803"/>
    </source>
</evidence>
<keyword evidence="3" id="KW-0472">Membrane</keyword>
<keyword evidence="3" id="KW-0812">Transmembrane</keyword>
<dbReference type="Pfam" id="PF03780">
    <property type="entry name" value="Asp23"/>
    <property type="match status" value="1"/>
</dbReference>
<evidence type="ECO:0000313" key="5">
    <source>
        <dbReference type="EMBL" id="QIP39167.1"/>
    </source>
</evidence>
<feature type="transmembrane region" description="Helical" evidence="3">
    <location>
        <begin position="203"/>
        <end position="223"/>
    </location>
</feature>
<dbReference type="Pfam" id="PF19803">
    <property type="entry name" value="DUF6286"/>
    <property type="match status" value="1"/>
</dbReference>
<feature type="region of interest" description="Disordered" evidence="2">
    <location>
        <begin position="282"/>
        <end position="314"/>
    </location>
</feature>
<reference evidence="5 6" key="1">
    <citation type="submission" date="2020-03" db="EMBL/GenBank/DDBJ databases">
        <title>Screen low temperature-resistant strains for efficient degradation of petroleum hydrocarbons under the low temperature.</title>
        <authorList>
            <person name="Wang Y."/>
            <person name="Chen J."/>
        </authorList>
    </citation>
    <scope>NUCLEOTIDE SEQUENCE [LARGE SCALE GENOMIC DNA]</scope>
    <source>
        <strain evidence="5 6">KB1</strain>
    </source>
</reference>
<sequence>MAVAEPTTPNAADDPGLRGSLVIKDRAMAKIATAAAVNVPGVVRQSGGLTRLTGRDLPRADISMGSDAVAINLFLAVSWPCSVTELTGRVRAEVGRSVESLTGLPLHDMNVMIAATEGSDESCVSGVEIAEGPAQEALSDPIPPRVPSANPAAAVSAVVIACGLLALAFVVSREWFINRGTFDSAPWIRNSVEWTSRLHWQPWLLPVAIAAVVAGVVLIMSALKRRAKTHVPLGNPSASTVWMRPTDIARLCSSHAAVVPGVDSAHTSVDRKHIKVHIESTGGDRTELAAGRRRGSSASSRDTPAATAAFGSRERNASTTKGRLVNRWISAVDRTIVLIVGIALLAAGAYAIAWDAGASLIRTWVSRLDREVLFGLPEEPWWHWVLSGTFILCVFAGFGLLYLNLRRRRTSAVTLRHNESGTDVSVDLGPVADGVAAELAQLSGVRSTRSKATIDRGLPTLSIVVTADPAIDVVGFTTSAEHIARATRRSLDGSPVAVQVLLHLDRVEASK</sequence>
<keyword evidence="3" id="KW-1133">Transmembrane helix</keyword>